<evidence type="ECO:0000313" key="1">
    <source>
        <dbReference type="EMBL" id="KAI3718726.1"/>
    </source>
</evidence>
<evidence type="ECO:0000313" key="2">
    <source>
        <dbReference type="Proteomes" id="UP001055879"/>
    </source>
</evidence>
<reference evidence="1 2" key="2">
    <citation type="journal article" date="2022" name="Mol. Ecol. Resour.">
        <title>The genomes of chicory, endive, great burdock and yacon provide insights into Asteraceae paleo-polyploidization history and plant inulin production.</title>
        <authorList>
            <person name="Fan W."/>
            <person name="Wang S."/>
            <person name="Wang H."/>
            <person name="Wang A."/>
            <person name="Jiang F."/>
            <person name="Liu H."/>
            <person name="Zhao H."/>
            <person name="Xu D."/>
            <person name="Zhang Y."/>
        </authorList>
    </citation>
    <scope>NUCLEOTIDE SEQUENCE [LARGE SCALE GENOMIC DNA]</scope>
    <source>
        <strain evidence="2">cv. Niubang</strain>
    </source>
</reference>
<accession>A0ACB9BAB7</accession>
<sequence>MTTPIIVSHIHKYPSLVQLLSLPNPNPTIIVVALDRLFSQSALLSTSTTVLGFWPPTISRTRSPQNRRFESFLEIINLKSTLFSQITKKCRSANWPPTISNPKSRMRTLWKV</sequence>
<dbReference type="EMBL" id="CM042052">
    <property type="protein sequence ID" value="KAI3718726.1"/>
    <property type="molecule type" value="Genomic_DNA"/>
</dbReference>
<gene>
    <name evidence="1" type="ORF">L6452_19608</name>
</gene>
<dbReference type="Proteomes" id="UP001055879">
    <property type="component" value="Linkage Group LG06"/>
</dbReference>
<reference evidence="2" key="1">
    <citation type="journal article" date="2022" name="Mol. Ecol. Resour.">
        <title>The genomes of chicory, endive, great burdock and yacon provide insights into Asteraceae palaeo-polyploidization history and plant inulin production.</title>
        <authorList>
            <person name="Fan W."/>
            <person name="Wang S."/>
            <person name="Wang H."/>
            <person name="Wang A."/>
            <person name="Jiang F."/>
            <person name="Liu H."/>
            <person name="Zhao H."/>
            <person name="Xu D."/>
            <person name="Zhang Y."/>
        </authorList>
    </citation>
    <scope>NUCLEOTIDE SEQUENCE [LARGE SCALE GENOMIC DNA]</scope>
    <source>
        <strain evidence="2">cv. Niubang</strain>
    </source>
</reference>
<keyword evidence="2" id="KW-1185">Reference proteome</keyword>
<organism evidence="1 2">
    <name type="scientific">Arctium lappa</name>
    <name type="common">Greater burdock</name>
    <name type="synonym">Lappa major</name>
    <dbReference type="NCBI Taxonomy" id="4217"/>
    <lineage>
        <taxon>Eukaryota</taxon>
        <taxon>Viridiplantae</taxon>
        <taxon>Streptophyta</taxon>
        <taxon>Embryophyta</taxon>
        <taxon>Tracheophyta</taxon>
        <taxon>Spermatophyta</taxon>
        <taxon>Magnoliopsida</taxon>
        <taxon>eudicotyledons</taxon>
        <taxon>Gunneridae</taxon>
        <taxon>Pentapetalae</taxon>
        <taxon>asterids</taxon>
        <taxon>campanulids</taxon>
        <taxon>Asterales</taxon>
        <taxon>Asteraceae</taxon>
        <taxon>Carduoideae</taxon>
        <taxon>Cardueae</taxon>
        <taxon>Arctiinae</taxon>
        <taxon>Arctium</taxon>
    </lineage>
</organism>
<protein>
    <submittedName>
        <fullName evidence="1">Uncharacterized protein</fullName>
    </submittedName>
</protein>
<name>A0ACB9BAB7_ARCLA</name>
<proteinExistence type="predicted"/>
<comment type="caution">
    <text evidence="1">The sequence shown here is derived from an EMBL/GenBank/DDBJ whole genome shotgun (WGS) entry which is preliminary data.</text>
</comment>